<evidence type="ECO:0000256" key="1">
    <source>
        <dbReference type="SAM" id="SignalP"/>
    </source>
</evidence>
<dbReference type="RefSeq" id="WP_123223492.1">
    <property type="nucleotide sequence ID" value="NZ_RJSF01000040.1"/>
</dbReference>
<keyword evidence="3" id="KW-1185">Reference proteome</keyword>
<protein>
    <submittedName>
        <fullName evidence="2">Uncharacterized protein</fullName>
    </submittedName>
</protein>
<dbReference type="OrthoDB" id="3748582at2"/>
<feature type="signal peptide" evidence="1">
    <location>
        <begin position="1"/>
        <end position="20"/>
    </location>
</feature>
<gene>
    <name evidence="2" type="ORF">EFL26_14225</name>
</gene>
<keyword evidence="1" id="KW-0732">Signal</keyword>
<dbReference type="Proteomes" id="UP000279994">
    <property type="component" value="Unassembled WGS sequence"/>
</dbReference>
<feature type="chain" id="PRO_5039442678" evidence="1">
    <location>
        <begin position="21"/>
        <end position="162"/>
    </location>
</feature>
<comment type="caution">
    <text evidence="2">The sequence shown here is derived from an EMBL/GenBank/DDBJ whole genome shotgun (WGS) entry which is preliminary data.</text>
</comment>
<sequence length="162" mass="16832">MRTRSLAALSTIVMTAALLAGCGSGGGGSSTDTYCKELKQAKSDFASLGSGTPDFSKFDAVIATFHKLAGDSPSAVHSDWKTLDTGLTTLQKDLKDAGISMKDLGPISQGQLPPGMTQNDLAALAPKLQAAFAKLDDPKFKSASDKIEKHAKSTCHVNLSTS</sequence>
<reference evidence="2 3" key="1">
    <citation type="submission" date="2018-11" db="EMBL/GenBank/DDBJ databases">
        <authorList>
            <person name="Li F."/>
        </authorList>
    </citation>
    <scope>NUCLEOTIDE SEQUENCE [LARGE SCALE GENOMIC DNA]</scope>
    <source>
        <strain evidence="2 3">Gsoil 818</strain>
    </source>
</reference>
<proteinExistence type="predicted"/>
<evidence type="ECO:0000313" key="2">
    <source>
        <dbReference type="EMBL" id="RNM14085.1"/>
    </source>
</evidence>
<dbReference type="PROSITE" id="PS51257">
    <property type="entry name" value="PROKAR_LIPOPROTEIN"/>
    <property type="match status" value="1"/>
</dbReference>
<dbReference type="AlphaFoldDB" id="A0A3N0GNN1"/>
<name>A0A3N0GNN1_9ACTN</name>
<organism evidence="2 3">
    <name type="scientific">Nocardioides pocheonensis</name>
    <dbReference type="NCBI Taxonomy" id="661485"/>
    <lineage>
        <taxon>Bacteria</taxon>
        <taxon>Bacillati</taxon>
        <taxon>Actinomycetota</taxon>
        <taxon>Actinomycetes</taxon>
        <taxon>Propionibacteriales</taxon>
        <taxon>Nocardioidaceae</taxon>
        <taxon>Nocardioides</taxon>
    </lineage>
</organism>
<accession>A0A3N0GNN1</accession>
<evidence type="ECO:0000313" key="3">
    <source>
        <dbReference type="Proteomes" id="UP000279994"/>
    </source>
</evidence>
<dbReference type="EMBL" id="RJSF01000040">
    <property type="protein sequence ID" value="RNM14085.1"/>
    <property type="molecule type" value="Genomic_DNA"/>
</dbReference>